<comment type="caution">
    <text evidence="2">The sequence shown here is derived from an EMBL/GenBank/DDBJ whole genome shotgun (WGS) entry which is preliminary data.</text>
</comment>
<gene>
    <name evidence="2" type="ORF">C4532_04365</name>
</gene>
<dbReference type="Pfam" id="PF00535">
    <property type="entry name" value="Glycos_transf_2"/>
    <property type="match status" value="1"/>
</dbReference>
<dbReference type="PANTHER" id="PTHR48090:SF7">
    <property type="entry name" value="RFBJ PROTEIN"/>
    <property type="match status" value="1"/>
</dbReference>
<keyword evidence="2" id="KW-0808">Transferase</keyword>
<proteinExistence type="predicted"/>
<dbReference type="InterPro" id="IPR050256">
    <property type="entry name" value="Glycosyltransferase_2"/>
</dbReference>
<dbReference type="InterPro" id="IPR029044">
    <property type="entry name" value="Nucleotide-diphossugar_trans"/>
</dbReference>
<sequence>MAQGTGSEEKEMRDSVAAVVPCYNIGGRAMPILKQLLGLLNHVIVVDDGSTDGLKKTLEGLPLHLISFPENRGKGHALLEGFREALRTEGISGVVTVDGDGQHDPKEIQRLWTAMQNEDADLVIGSRVFEEGEVPWRSRFGNVLTISLARLLLGQYLPDTQSGFRVHSRRFVEDILMRVRGGRYETEMEILARAVKGGFKTVSVPIQTIYEEGNRSSHFNVIRDSFLIYRKLLAMTLFRSNGR</sequence>
<dbReference type="Proteomes" id="UP000285961">
    <property type="component" value="Unassembled WGS sequence"/>
</dbReference>
<organism evidence="2 3">
    <name type="scientific">Candidatus Abyssobacteria bacterium SURF_17</name>
    <dbReference type="NCBI Taxonomy" id="2093361"/>
    <lineage>
        <taxon>Bacteria</taxon>
        <taxon>Pseudomonadati</taxon>
        <taxon>Candidatus Hydrogenedentota</taxon>
        <taxon>Candidatus Abyssobacteria</taxon>
    </lineage>
</organism>
<dbReference type="GO" id="GO:0016740">
    <property type="term" value="F:transferase activity"/>
    <property type="evidence" value="ECO:0007669"/>
    <property type="project" value="UniProtKB-KW"/>
</dbReference>
<dbReference type="SUPFAM" id="SSF53448">
    <property type="entry name" value="Nucleotide-diphospho-sugar transferases"/>
    <property type="match status" value="1"/>
</dbReference>
<dbReference type="EMBL" id="QZKI01000026">
    <property type="protein sequence ID" value="RJP73551.1"/>
    <property type="molecule type" value="Genomic_DNA"/>
</dbReference>
<evidence type="ECO:0000259" key="1">
    <source>
        <dbReference type="Pfam" id="PF00535"/>
    </source>
</evidence>
<evidence type="ECO:0000313" key="2">
    <source>
        <dbReference type="EMBL" id="RJP73551.1"/>
    </source>
</evidence>
<feature type="domain" description="Glycosyltransferase 2-like" evidence="1">
    <location>
        <begin position="19"/>
        <end position="175"/>
    </location>
</feature>
<dbReference type="InterPro" id="IPR001173">
    <property type="entry name" value="Glyco_trans_2-like"/>
</dbReference>
<protein>
    <submittedName>
        <fullName evidence="2">Glycosyltransferase family 2 protein</fullName>
    </submittedName>
</protein>
<name>A0A419F5E5_9BACT</name>
<dbReference type="AlphaFoldDB" id="A0A419F5E5"/>
<dbReference type="CDD" id="cd04179">
    <property type="entry name" value="DPM_DPG-synthase_like"/>
    <property type="match status" value="1"/>
</dbReference>
<dbReference type="PANTHER" id="PTHR48090">
    <property type="entry name" value="UNDECAPRENYL-PHOSPHATE 4-DEOXY-4-FORMAMIDO-L-ARABINOSE TRANSFERASE-RELATED"/>
    <property type="match status" value="1"/>
</dbReference>
<evidence type="ECO:0000313" key="3">
    <source>
        <dbReference type="Proteomes" id="UP000285961"/>
    </source>
</evidence>
<reference evidence="2 3" key="1">
    <citation type="journal article" date="2017" name="ISME J.">
        <title>Energy and carbon metabolisms in a deep terrestrial subsurface fluid microbial community.</title>
        <authorList>
            <person name="Momper L."/>
            <person name="Jungbluth S.P."/>
            <person name="Lee M.D."/>
            <person name="Amend J.P."/>
        </authorList>
    </citation>
    <scope>NUCLEOTIDE SEQUENCE [LARGE SCALE GENOMIC DNA]</scope>
    <source>
        <strain evidence="2">SURF_17</strain>
    </source>
</reference>
<accession>A0A419F5E5</accession>
<dbReference type="Gene3D" id="3.90.550.10">
    <property type="entry name" value="Spore Coat Polysaccharide Biosynthesis Protein SpsA, Chain A"/>
    <property type="match status" value="1"/>
</dbReference>